<feature type="compositionally biased region" description="Acidic residues" evidence="1">
    <location>
        <begin position="191"/>
        <end position="200"/>
    </location>
</feature>
<feature type="compositionally biased region" description="Low complexity" evidence="1">
    <location>
        <begin position="127"/>
        <end position="141"/>
    </location>
</feature>
<evidence type="ECO:0000313" key="2">
    <source>
        <dbReference type="EMBL" id="KAF1844987.1"/>
    </source>
</evidence>
<evidence type="ECO:0000256" key="1">
    <source>
        <dbReference type="SAM" id="MobiDB-lite"/>
    </source>
</evidence>
<accession>A0A9P4L853</accession>
<dbReference type="AlphaFoldDB" id="A0A9P4L853"/>
<feature type="region of interest" description="Disordered" evidence="1">
    <location>
        <begin position="175"/>
        <end position="200"/>
    </location>
</feature>
<feature type="compositionally biased region" description="Basic and acidic residues" evidence="1">
    <location>
        <begin position="83"/>
        <end position="97"/>
    </location>
</feature>
<dbReference type="Proteomes" id="UP000800039">
    <property type="component" value="Unassembled WGS sequence"/>
</dbReference>
<keyword evidence="3" id="KW-1185">Reference proteome</keyword>
<dbReference type="RefSeq" id="XP_040787550.1">
    <property type="nucleotide sequence ID" value="XM_040937794.1"/>
</dbReference>
<dbReference type="EMBL" id="ML976616">
    <property type="protein sequence ID" value="KAF1844987.1"/>
    <property type="molecule type" value="Genomic_DNA"/>
</dbReference>
<dbReference type="OrthoDB" id="3788624at2759"/>
<proteinExistence type="predicted"/>
<feature type="compositionally biased region" description="Polar residues" evidence="1">
    <location>
        <begin position="55"/>
        <end position="72"/>
    </location>
</feature>
<reference evidence="2" key="1">
    <citation type="submission" date="2020-01" db="EMBL/GenBank/DDBJ databases">
        <authorList>
            <consortium name="DOE Joint Genome Institute"/>
            <person name="Haridas S."/>
            <person name="Albert R."/>
            <person name="Binder M."/>
            <person name="Bloem J."/>
            <person name="Labutti K."/>
            <person name="Salamov A."/>
            <person name="Andreopoulos B."/>
            <person name="Baker S.E."/>
            <person name="Barry K."/>
            <person name="Bills G."/>
            <person name="Bluhm B.H."/>
            <person name="Cannon C."/>
            <person name="Castanera R."/>
            <person name="Culley D.E."/>
            <person name="Daum C."/>
            <person name="Ezra D."/>
            <person name="Gonzalez J.B."/>
            <person name="Henrissat B."/>
            <person name="Kuo A."/>
            <person name="Liang C."/>
            <person name="Lipzen A."/>
            <person name="Lutzoni F."/>
            <person name="Magnuson J."/>
            <person name="Mondo S."/>
            <person name="Nolan M."/>
            <person name="Ohm R."/>
            <person name="Pangilinan J."/>
            <person name="Park H.-J."/>
            <person name="Ramirez L."/>
            <person name="Alfaro M."/>
            <person name="Sun H."/>
            <person name="Tritt A."/>
            <person name="Yoshinaga Y."/>
            <person name="Zwiers L.-H."/>
            <person name="Turgeon B.G."/>
            <person name="Goodwin S.B."/>
            <person name="Spatafora J.W."/>
            <person name="Crous P.W."/>
            <person name="Grigoriev I.V."/>
        </authorList>
    </citation>
    <scope>NUCLEOTIDE SEQUENCE</scope>
    <source>
        <strain evidence="2">CBS 394.84</strain>
    </source>
</reference>
<gene>
    <name evidence="2" type="ORF">K460DRAFT_416323</name>
</gene>
<feature type="compositionally biased region" description="Polar residues" evidence="1">
    <location>
        <begin position="108"/>
        <end position="121"/>
    </location>
</feature>
<dbReference type="GeneID" id="63855044"/>
<sequence>MPTTPADIKARREYRQHMLSRIASPVVKTEPVSPTYRPSTPVFLVSSHQLYSSETATNTGKTSAAIDSSAPISTPHHRSSPRFSKEKTTPKAAESPRLKLKLKRTSDKTALTTPGDSNSGTIAKPISVSSTSDSTSSSGSGLKLKLRGIQAALKEPHPSVLGSSPLNSKTSAFRSSFNQVAGRKRSATESTVDDEDDTDSEIELFPSKPRRSNAVKKVIKKDVKHTSPIKTKKMKTTHFSAILDDDAMFDAGDEDESRDDDAGPQLSLVTPVMKRNKRILDIGNPEHKKLIDSATKVGADYYDSDADDLPGNVKDTSKPHLFRNVKWGAKATDYANAADFADEPEFTQFVPGRFELQPDGTLADQKAKLIIKLTDKSGRQRIFTNPPPRDWNNQEAITALNKRTVQQIRRNTNVRFREVVHAYVAEERGWILANLTNGKPTKGWKPFVEEFNKRFEGTVVHGVKGTRPYRSHSSLTKEVERFGPQFYAKGLVPVTAKKGKKE</sequence>
<evidence type="ECO:0000313" key="3">
    <source>
        <dbReference type="Proteomes" id="UP000800039"/>
    </source>
</evidence>
<feature type="region of interest" description="Disordered" evidence="1">
    <location>
        <begin position="55"/>
        <end position="141"/>
    </location>
</feature>
<comment type="caution">
    <text evidence="2">The sequence shown here is derived from an EMBL/GenBank/DDBJ whole genome shotgun (WGS) entry which is preliminary data.</text>
</comment>
<organism evidence="2 3">
    <name type="scientific">Cucurbitaria berberidis CBS 394.84</name>
    <dbReference type="NCBI Taxonomy" id="1168544"/>
    <lineage>
        <taxon>Eukaryota</taxon>
        <taxon>Fungi</taxon>
        <taxon>Dikarya</taxon>
        <taxon>Ascomycota</taxon>
        <taxon>Pezizomycotina</taxon>
        <taxon>Dothideomycetes</taxon>
        <taxon>Pleosporomycetidae</taxon>
        <taxon>Pleosporales</taxon>
        <taxon>Pleosporineae</taxon>
        <taxon>Cucurbitariaceae</taxon>
        <taxon>Cucurbitaria</taxon>
    </lineage>
</organism>
<protein>
    <submittedName>
        <fullName evidence="2">Uncharacterized protein</fullName>
    </submittedName>
</protein>
<name>A0A9P4L853_9PLEO</name>